<evidence type="ECO:0000256" key="2">
    <source>
        <dbReference type="ARBA" id="ARBA00022827"/>
    </source>
</evidence>
<name>A0A284R455_ARMOS</name>
<dbReference type="PANTHER" id="PTHR43876:SF7">
    <property type="entry name" value="UBIQUINONE BIOSYNTHESIS MONOOXYGENASE COQ6, MITOCHONDRIAL"/>
    <property type="match status" value="1"/>
</dbReference>
<dbReference type="InterPro" id="IPR051205">
    <property type="entry name" value="UbiH/COQ6_monooxygenase"/>
</dbReference>
<dbReference type="PANTHER" id="PTHR43876">
    <property type="entry name" value="UBIQUINONE BIOSYNTHESIS MONOOXYGENASE COQ6, MITOCHONDRIAL"/>
    <property type="match status" value="1"/>
</dbReference>
<dbReference type="OrthoDB" id="683240at2759"/>
<protein>
    <recommendedName>
        <fullName evidence="4">FAD-binding domain-containing protein</fullName>
    </recommendedName>
</protein>
<dbReference type="InterPro" id="IPR036188">
    <property type="entry name" value="FAD/NAD-bd_sf"/>
</dbReference>
<evidence type="ECO:0000313" key="6">
    <source>
        <dbReference type="Proteomes" id="UP000219338"/>
    </source>
</evidence>
<dbReference type="GO" id="GO:0071949">
    <property type="term" value="F:FAD binding"/>
    <property type="evidence" value="ECO:0007669"/>
    <property type="project" value="InterPro"/>
</dbReference>
<sequence length="474" mass="51057">MLRCSPAVARSCRRLLLSRRLLSSASSQCEEYDVVIVGGGPAGLALASALGMDPVVLHVLYMSNASLLPGSSQNVRDNLKISLIEAGDLSKVREWSPVDGAFSNRCISLTNASQAFLKGNVTSHALGCATEQSHRGDGGTSPVSLHFPETYSTPLQVWDGITDARIHFSASDLGLDANTQGMSRITENINLQRGLLRYLNTMPDLHLIDKTKVTSIVREDEDSGGWPLIGADGFNSPVRKYAQIPSYGWSYDTQAIVATMFHPPRGPFQGPNTTAYQRFLPTGPIAFLPISPTASSLVWSTRPQIATAIMASGPSVVARMINAAYRLPHDSLQYLYNRILEHQKAGTPITADEIIEEVRFRERAHGIDAISAYSSSHMMENTVENQGIPPTDSEMLPPLVTSIQPGTVASFPLRFNHTESYIGEGQGSRTVLVGDAAHTVHPLAGQGLNLGLADVECLARVINDAVLNGSDIGK</sequence>
<dbReference type="STRING" id="47428.A0A284R455"/>
<dbReference type="SUPFAM" id="SSF51905">
    <property type="entry name" value="FAD/NAD(P)-binding domain"/>
    <property type="match status" value="1"/>
</dbReference>
<organism evidence="5 6">
    <name type="scientific">Armillaria ostoyae</name>
    <name type="common">Armillaria root rot fungus</name>
    <dbReference type="NCBI Taxonomy" id="47428"/>
    <lineage>
        <taxon>Eukaryota</taxon>
        <taxon>Fungi</taxon>
        <taxon>Dikarya</taxon>
        <taxon>Basidiomycota</taxon>
        <taxon>Agaricomycotina</taxon>
        <taxon>Agaricomycetes</taxon>
        <taxon>Agaricomycetidae</taxon>
        <taxon>Agaricales</taxon>
        <taxon>Marasmiineae</taxon>
        <taxon>Physalacriaceae</taxon>
        <taxon>Armillaria</taxon>
    </lineage>
</organism>
<feature type="domain" description="FAD-binding" evidence="4">
    <location>
        <begin position="421"/>
        <end position="468"/>
    </location>
</feature>
<dbReference type="Pfam" id="PF01494">
    <property type="entry name" value="FAD_binding_3"/>
    <property type="match status" value="1"/>
</dbReference>
<dbReference type="AlphaFoldDB" id="A0A284R455"/>
<dbReference type="PRINTS" id="PR00420">
    <property type="entry name" value="RNGMNOXGNASE"/>
</dbReference>
<dbReference type="Gene3D" id="3.50.50.60">
    <property type="entry name" value="FAD/NAD(P)-binding domain"/>
    <property type="match status" value="2"/>
</dbReference>
<dbReference type="PROSITE" id="PS01304">
    <property type="entry name" value="UBIH"/>
    <property type="match status" value="1"/>
</dbReference>
<dbReference type="InterPro" id="IPR002938">
    <property type="entry name" value="FAD-bd"/>
</dbReference>
<dbReference type="Proteomes" id="UP000219338">
    <property type="component" value="Unassembled WGS sequence"/>
</dbReference>
<dbReference type="OMA" id="VKQMQVW"/>
<keyword evidence="1" id="KW-0285">Flavoprotein</keyword>
<evidence type="ECO:0000256" key="3">
    <source>
        <dbReference type="ARBA" id="ARBA00023002"/>
    </source>
</evidence>
<keyword evidence="6" id="KW-1185">Reference proteome</keyword>
<proteinExistence type="predicted"/>
<dbReference type="InterPro" id="IPR018168">
    <property type="entry name" value="Ubi_Hdrlase_CS"/>
</dbReference>
<evidence type="ECO:0000259" key="4">
    <source>
        <dbReference type="Pfam" id="PF01494"/>
    </source>
</evidence>
<evidence type="ECO:0000256" key="1">
    <source>
        <dbReference type="ARBA" id="ARBA00022630"/>
    </source>
</evidence>
<accession>A0A284R455</accession>
<dbReference type="EMBL" id="FUEG01000004">
    <property type="protein sequence ID" value="SJL03488.1"/>
    <property type="molecule type" value="Genomic_DNA"/>
</dbReference>
<dbReference type="GO" id="GO:0005739">
    <property type="term" value="C:mitochondrion"/>
    <property type="evidence" value="ECO:0007669"/>
    <property type="project" value="TreeGrafter"/>
</dbReference>
<keyword evidence="3" id="KW-0560">Oxidoreductase</keyword>
<evidence type="ECO:0000313" key="5">
    <source>
        <dbReference type="EMBL" id="SJL03488.1"/>
    </source>
</evidence>
<dbReference type="GO" id="GO:0016491">
    <property type="term" value="F:oxidoreductase activity"/>
    <property type="evidence" value="ECO:0007669"/>
    <property type="project" value="UniProtKB-KW"/>
</dbReference>
<gene>
    <name evidence="5" type="ORF">ARMOST_06844</name>
</gene>
<keyword evidence="2" id="KW-0274">FAD</keyword>
<reference evidence="6" key="1">
    <citation type="journal article" date="2017" name="Nat. Ecol. Evol.">
        <title>Genome expansion and lineage-specific genetic innovations in the forest pathogenic fungi Armillaria.</title>
        <authorList>
            <person name="Sipos G."/>
            <person name="Prasanna A.N."/>
            <person name="Walter M.C."/>
            <person name="O'Connor E."/>
            <person name="Balint B."/>
            <person name="Krizsan K."/>
            <person name="Kiss B."/>
            <person name="Hess J."/>
            <person name="Varga T."/>
            <person name="Slot J."/>
            <person name="Riley R."/>
            <person name="Boka B."/>
            <person name="Rigling D."/>
            <person name="Barry K."/>
            <person name="Lee J."/>
            <person name="Mihaltcheva S."/>
            <person name="LaButti K."/>
            <person name="Lipzen A."/>
            <person name="Waldron R."/>
            <person name="Moloney N.M."/>
            <person name="Sperisen C."/>
            <person name="Kredics L."/>
            <person name="Vagvoelgyi C."/>
            <person name="Patrignani A."/>
            <person name="Fitzpatrick D."/>
            <person name="Nagy I."/>
            <person name="Doyle S."/>
            <person name="Anderson J.B."/>
            <person name="Grigoriev I.V."/>
            <person name="Gueldener U."/>
            <person name="Muensterkoetter M."/>
            <person name="Nagy L.G."/>
        </authorList>
    </citation>
    <scope>NUCLEOTIDE SEQUENCE [LARGE SCALE GENOMIC DNA]</scope>
    <source>
        <strain evidence="6">C18/9</strain>
    </source>
</reference>